<evidence type="ECO:0000313" key="4">
    <source>
        <dbReference type="EMBL" id="KAG0464666.1"/>
    </source>
</evidence>
<dbReference type="EMBL" id="JADCNM010000010">
    <property type="protein sequence ID" value="KAG0464666.1"/>
    <property type="molecule type" value="Genomic_DNA"/>
</dbReference>
<accession>A0A835UMC8</accession>
<keyword evidence="1" id="KW-0456">Lyase</keyword>
<dbReference type="InterPro" id="IPR029065">
    <property type="entry name" value="Enolase_C-like"/>
</dbReference>
<evidence type="ECO:0000259" key="2">
    <source>
        <dbReference type="Pfam" id="PF00561"/>
    </source>
</evidence>
<dbReference type="InterPro" id="IPR000073">
    <property type="entry name" value="AB_hydrolase_1"/>
</dbReference>
<dbReference type="Pfam" id="PF00561">
    <property type="entry name" value="Abhydrolase_1"/>
    <property type="match status" value="1"/>
</dbReference>
<organism evidence="4 5">
    <name type="scientific">Vanilla planifolia</name>
    <name type="common">Vanilla</name>
    <dbReference type="NCBI Taxonomy" id="51239"/>
    <lineage>
        <taxon>Eukaryota</taxon>
        <taxon>Viridiplantae</taxon>
        <taxon>Streptophyta</taxon>
        <taxon>Embryophyta</taxon>
        <taxon>Tracheophyta</taxon>
        <taxon>Spermatophyta</taxon>
        <taxon>Magnoliopsida</taxon>
        <taxon>Liliopsida</taxon>
        <taxon>Asparagales</taxon>
        <taxon>Orchidaceae</taxon>
        <taxon>Vanilloideae</taxon>
        <taxon>Vanilleae</taxon>
        <taxon>Vanilla</taxon>
    </lineage>
</organism>
<dbReference type="Pfam" id="PF13378">
    <property type="entry name" value="MR_MLE_C"/>
    <property type="match status" value="1"/>
</dbReference>
<dbReference type="InterPro" id="IPR018110">
    <property type="entry name" value="Mandel_Rmase/mucon_lact_enz_CS"/>
</dbReference>
<dbReference type="SUPFAM" id="SSF53474">
    <property type="entry name" value="alpha/beta-Hydrolases"/>
    <property type="match status" value="1"/>
</dbReference>
<proteinExistence type="predicted"/>
<comment type="caution">
    <text evidence="4">The sequence shown here is derived from an EMBL/GenBank/DDBJ whole genome shotgun (WGS) entry which is preliminary data.</text>
</comment>
<name>A0A835UMC8_VANPL</name>
<dbReference type="AlphaFoldDB" id="A0A835UMC8"/>
<feature type="domain" description="AB hydrolase-1" evidence="2">
    <location>
        <begin position="303"/>
        <end position="555"/>
    </location>
</feature>
<reference evidence="4 5" key="1">
    <citation type="journal article" date="2020" name="Nat. Food">
        <title>A phased Vanilla planifolia genome enables genetic improvement of flavour and production.</title>
        <authorList>
            <person name="Hasing T."/>
            <person name="Tang H."/>
            <person name="Brym M."/>
            <person name="Khazi F."/>
            <person name="Huang T."/>
            <person name="Chambers A.H."/>
        </authorList>
    </citation>
    <scope>NUCLEOTIDE SEQUENCE [LARGE SCALE GENOMIC DNA]</scope>
    <source>
        <tissue evidence="4">Leaf</tissue>
    </source>
</reference>
<dbReference type="PROSITE" id="PS00909">
    <property type="entry name" value="MR_MLE_2"/>
    <property type="match status" value="1"/>
</dbReference>
<evidence type="ECO:0000313" key="5">
    <source>
        <dbReference type="Proteomes" id="UP000639772"/>
    </source>
</evidence>
<dbReference type="InterPro" id="IPR036849">
    <property type="entry name" value="Enolase-like_C_sf"/>
</dbReference>
<dbReference type="SUPFAM" id="SSF51604">
    <property type="entry name" value="Enolase C-terminal domain-like"/>
    <property type="match status" value="1"/>
</dbReference>
<dbReference type="Proteomes" id="UP000639772">
    <property type="component" value="Chromosome 10"/>
</dbReference>
<evidence type="ECO:0000259" key="3">
    <source>
        <dbReference type="Pfam" id="PF13378"/>
    </source>
</evidence>
<dbReference type="Gene3D" id="3.40.50.1820">
    <property type="entry name" value="alpha/beta hydrolase"/>
    <property type="match status" value="1"/>
</dbReference>
<evidence type="ECO:0000256" key="1">
    <source>
        <dbReference type="ARBA" id="ARBA00023239"/>
    </source>
</evidence>
<dbReference type="PANTHER" id="PTHR42916">
    <property type="entry name" value="2-SUCCINYL-5-ENOLPYRUVYL-6-HYDROXY-3-CYCLOHEXENE-1-CARBOXYLATE SYNTHASE"/>
    <property type="match status" value="1"/>
</dbReference>
<protein>
    <submittedName>
        <fullName evidence="4">Uncharacterized protein</fullName>
    </submittedName>
</protein>
<dbReference type="Gene3D" id="3.20.20.120">
    <property type="entry name" value="Enolase-like C-terminal domain"/>
    <property type="match status" value="1"/>
</dbReference>
<gene>
    <name evidence="4" type="ORF">HPP92_018830</name>
</gene>
<dbReference type="InterPro" id="IPR029058">
    <property type="entry name" value="AB_hydrolase_fold"/>
</dbReference>
<feature type="domain" description="Enolase C-terminal" evidence="3">
    <location>
        <begin position="44"/>
        <end position="199"/>
    </location>
</feature>
<dbReference type="OrthoDB" id="8119704at2759"/>
<dbReference type="GO" id="GO:0009063">
    <property type="term" value="P:amino acid catabolic process"/>
    <property type="evidence" value="ECO:0007669"/>
    <property type="project" value="InterPro"/>
</dbReference>
<sequence>MAILNALATRQGSSISDLSGYQSSLVGNQIITHGKSTCKLTGCFRREDPTEDAAVIREIRQSLGYQISIRVDANRKWTYDKAVQFATSVKHCALEYIEEPVCFEDDIITFCEETGLFVALDETIDNITWENLHKLGKFVHPGIIAVVIKPSVVGGFENALLIAKWAQKHEKMAIVSSTFESGLGLSAYVQFAQIIEDSNKAISEIRKIKYRRTVAHGLGTFQWLKQDVSIEALKISVPPKGSRVEAFVVDADTYVRNFQLNHEVVVRKYGGEQLRSYNLEVNTKYISYRFKLLESVCAVDGKVVIFLHGFLGSSQDWIPLMKALSGTTQCIAVDLPGHGESRVRYHTEVSKQEPYLSFESVTEALVKLICETTTSRVILVGYSMGGRMALHMSLKYSEKVDGAVIISGSPGLRDEITQRICISQDKSRALYLLSHGLPTFLDTWYEGSLWKSLRAHPLFNKIKSSHGKHQDTKGLAKALTDLSIGRQRPLWNELKQCKKPLLLLVGEKDMEFRGIAEEMCREMESSPNGEVDGKGNLCQVFIVPDCGHAVHLENPLPVVNAMRKFLTRVSTR</sequence>
<dbReference type="GO" id="GO:0016829">
    <property type="term" value="F:lyase activity"/>
    <property type="evidence" value="ECO:0007669"/>
    <property type="project" value="UniProtKB-KW"/>
</dbReference>
<dbReference type="PANTHER" id="PTHR42916:SF1">
    <property type="entry name" value="PROTEIN PHYLLO, CHLOROPLASTIC"/>
    <property type="match status" value="1"/>
</dbReference>
<dbReference type="PRINTS" id="PR00111">
    <property type="entry name" value="ABHYDROLASE"/>
</dbReference>